<name>A0ABQ9GKI7_9NEOP</name>
<evidence type="ECO:0000313" key="3">
    <source>
        <dbReference type="Proteomes" id="UP001159363"/>
    </source>
</evidence>
<accession>A0ABQ9GKI7</accession>
<reference evidence="2 3" key="1">
    <citation type="submission" date="2023-02" db="EMBL/GenBank/DDBJ databases">
        <title>LHISI_Scaffold_Assembly.</title>
        <authorList>
            <person name="Stuart O.P."/>
            <person name="Cleave R."/>
            <person name="Magrath M.J.L."/>
            <person name="Mikheyev A.S."/>
        </authorList>
    </citation>
    <scope>NUCLEOTIDE SEQUENCE [LARGE SCALE GENOMIC DNA]</scope>
    <source>
        <strain evidence="2">Daus_M_001</strain>
        <tissue evidence="2">Leg muscle</tissue>
    </source>
</reference>
<feature type="compositionally biased region" description="Basic residues" evidence="1">
    <location>
        <begin position="212"/>
        <end position="224"/>
    </location>
</feature>
<feature type="region of interest" description="Disordered" evidence="1">
    <location>
        <begin position="1"/>
        <end position="87"/>
    </location>
</feature>
<comment type="caution">
    <text evidence="2">The sequence shown here is derived from an EMBL/GenBank/DDBJ whole genome shotgun (WGS) entry which is preliminary data.</text>
</comment>
<feature type="region of interest" description="Disordered" evidence="1">
    <location>
        <begin position="424"/>
        <end position="445"/>
    </location>
</feature>
<keyword evidence="3" id="KW-1185">Reference proteome</keyword>
<protein>
    <submittedName>
        <fullName evidence="2">Uncharacterized protein</fullName>
    </submittedName>
</protein>
<sequence>MEQRRNAGKQKTGDPRENPPTGGTYRQDSRVRNSREPSTPGIEPGSPIVYIPPHSEVNEGATVAERVARSPPTKANRVQSPAGSPDFRKWESCRKMTLVGGFSQGSPVSPIPPASGAAPCSLQSLSSALKNSLLSAAQISSLTGKLTPKAEIRYIYRLLFQMRGLSKELTLPRKPILHTCCCAMCFGKRIPLDDSRKLTRPTGRGRYDWSRGKKGAGRFRDRKRGPARVTNTASSITYDTDKVKPCPAAREQKCPAGFEFLCRFSERFNHLPAMFLHWLMAQRVDIVTPHLAVWHSLLVSLQVCHWLRVVQGVSNKLRSNCKANFSVHRGVFCLLAILPHRGHHISFPIGRVVISKTSERRTPIMRLATQLASWGGGGPSQSGKHSQHAVANERTRHRPHQTNYHFARRVLIYSEIRTRGFGQASRNYHSPASVADRRTASRVQPLESPRGTKALADAAVGFDASADSHVRLHPPTKPRLACPKSPYLEYNYPVIVGDYGEALSTVGAAGVEPGPRTGGPRSSRPSGRAFGVWHKMAGIATIFPVSHNTAVPTSYSSPPPPRICFSKQQDRLTEVVLRFDLACLLPSLAAGSSSIMLYFNIVSTQP</sequence>
<dbReference type="EMBL" id="JARBHB010000011">
    <property type="protein sequence ID" value="KAJ8872517.1"/>
    <property type="molecule type" value="Genomic_DNA"/>
</dbReference>
<proteinExistence type="predicted"/>
<feature type="region of interest" description="Disordered" evidence="1">
    <location>
        <begin position="375"/>
        <end position="398"/>
    </location>
</feature>
<evidence type="ECO:0000256" key="1">
    <source>
        <dbReference type="SAM" id="MobiDB-lite"/>
    </source>
</evidence>
<feature type="region of interest" description="Disordered" evidence="1">
    <location>
        <begin position="203"/>
        <end position="224"/>
    </location>
</feature>
<feature type="compositionally biased region" description="Basic and acidic residues" evidence="1">
    <location>
        <begin position="1"/>
        <end position="17"/>
    </location>
</feature>
<gene>
    <name evidence="2" type="ORF">PR048_026123</name>
</gene>
<evidence type="ECO:0000313" key="2">
    <source>
        <dbReference type="EMBL" id="KAJ8872517.1"/>
    </source>
</evidence>
<organism evidence="2 3">
    <name type="scientific">Dryococelus australis</name>
    <dbReference type="NCBI Taxonomy" id="614101"/>
    <lineage>
        <taxon>Eukaryota</taxon>
        <taxon>Metazoa</taxon>
        <taxon>Ecdysozoa</taxon>
        <taxon>Arthropoda</taxon>
        <taxon>Hexapoda</taxon>
        <taxon>Insecta</taxon>
        <taxon>Pterygota</taxon>
        <taxon>Neoptera</taxon>
        <taxon>Polyneoptera</taxon>
        <taxon>Phasmatodea</taxon>
        <taxon>Verophasmatodea</taxon>
        <taxon>Anareolatae</taxon>
        <taxon>Phasmatidae</taxon>
        <taxon>Eurycanthinae</taxon>
        <taxon>Dryococelus</taxon>
    </lineage>
</organism>
<dbReference type="Proteomes" id="UP001159363">
    <property type="component" value="Chromosome 10"/>
</dbReference>